<name>A0ABS7Q941_9ACTN</name>
<evidence type="ECO:0000313" key="1">
    <source>
        <dbReference type="EMBL" id="MBY8878294.1"/>
    </source>
</evidence>
<dbReference type="EMBL" id="JAINZZ010000010">
    <property type="protein sequence ID" value="MBY8878294.1"/>
    <property type="molecule type" value="Genomic_DNA"/>
</dbReference>
<reference evidence="1 2" key="1">
    <citation type="submission" date="2021-08" db="EMBL/GenBank/DDBJ databases">
        <title>WGS of actinomycetes from Thailand.</title>
        <authorList>
            <person name="Thawai C."/>
        </authorList>
    </citation>
    <scope>NUCLEOTIDE SEQUENCE [LARGE SCALE GENOMIC DNA]</scope>
    <source>
        <strain evidence="1 2">PLK6-54</strain>
    </source>
</reference>
<sequence length="174" mass="17468">MDTSALAGAYRTLLDAAATVAGAGEPGPVPPPGEWDAEQILAHVSVLTATTLVTVATVACGSGATYDNRPAQDGWTLGTVITRAGGAPGLRERLRRQGEALCLAAAVLGDAERAVRVPTLLVSHGTLLVDAPMPLGDLLTGLADAELPGHAAQLLALLPPDSGTRPEPAANATA</sequence>
<keyword evidence="2" id="KW-1185">Reference proteome</keyword>
<dbReference type="RefSeq" id="WP_222962434.1">
    <property type="nucleotide sequence ID" value="NZ_JAINZZ010000010.1"/>
</dbReference>
<dbReference type="Proteomes" id="UP000778578">
    <property type="component" value="Unassembled WGS sequence"/>
</dbReference>
<evidence type="ECO:0008006" key="3">
    <source>
        <dbReference type="Google" id="ProtNLM"/>
    </source>
</evidence>
<accession>A0ABS7Q941</accession>
<comment type="caution">
    <text evidence="1">The sequence shown here is derived from an EMBL/GenBank/DDBJ whole genome shotgun (WGS) entry which is preliminary data.</text>
</comment>
<evidence type="ECO:0000313" key="2">
    <source>
        <dbReference type="Proteomes" id="UP000778578"/>
    </source>
</evidence>
<proteinExistence type="predicted"/>
<organism evidence="1 2">
    <name type="scientific">Actinacidiphila acidipaludis</name>
    <dbReference type="NCBI Taxonomy" id="2873382"/>
    <lineage>
        <taxon>Bacteria</taxon>
        <taxon>Bacillati</taxon>
        <taxon>Actinomycetota</taxon>
        <taxon>Actinomycetes</taxon>
        <taxon>Kitasatosporales</taxon>
        <taxon>Streptomycetaceae</taxon>
        <taxon>Actinacidiphila</taxon>
    </lineage>
</organism>
<gene>
    <name evidence="1" type="ORF">K7862_11715</name>
</gene>
<protein>
    <recommendedName>
        <fullName evidence="3">DinB-like domain-containing protein</fullName>
    </recommendedName>
</protein>